<dbReference type="HOGENOM" id="CLU_3045844_0_0_11"/>
<dbReference type="EMBL" id="CP009896">
    <property type="protein sequence ID" value="AJR18007.1"/>
    <property type="molecule type" value="Genomic_DNA"/>
</dbReference>
<dbReference type="AlphaFoldDB" id="A0A0C5XKI2"/>
<dbReference type="RefSeq" id="WP_158510152.1">
    <property type="nucleotide sequence ID" value="NZ_BJMC01000025.1"/>
</dbReference>
<proteinExistence type="predicted"/>
<dbReference type="Proteomes" id="UP000030300">
    <property type="component" value="Chromosome"/>
</dbReference>
<accession>A0A0C5XKI2</accession>
<evidence type="ECO:0000313" key="1">
    <source>
        <dbReference type="EMBL" id="AJR18007.1"/>
    </source>
</evidence>
<keyword evidence="2" id="KW-1185">Reference proteome</keyword>
<dbReference type="KEGG" id="psim:KR76_00011"/>
<sequence>MSTTSTDDARPRHRAAVPPRPGVRRPARARLRIVLGSAALLVALAAPLLHALLR</sequence>
<dbReference type="GeneID" id="96612782"/>
<protein>
    <submittedName>
        <fullName evidence="1">Uncharacterized protein</fullName>
    </submittedName>
</protein>
<gene>
    <name evidence="1" type="ORF">KR76_00011</name>
</gene>
<reference evidence="1 2" key="1">
    <citation type="journal article" date="2015" name="Genome Announc.">
        <title>Complete Genome Sequence of Steroid-Transforming Nocardioides simplex VKM Ac-2033D.</title>
        <authorList>
            <person name="Shtratnikova V.Y."/>
            <person name="Schelkunov M.I."/>
            <person name="Pekov Y.A."/>
            <person name="Fokina V.V."/>
            <person name="Logacheva M.D."/>
            <person name="Sokolov S.L."/>
            <person name="Bragin E.Y."/>
            <person name="Ashapkin V.V."/>
            <person name="Donova M.V."/>
        </authorList>
    </citation>
    <scope>NUCLEOTIDE SEQUENCE [LARGE SCALE GENOMIC DNA]</scope>
    <source>
        <strain evidence="1 2">VKM Ac-2033D</strain>
    </source>
</reference>
<organism evidence="1 2">
    <name type="scientific">Nocardioides simplex</name>
    <name type="common">Arthrobacter simplex</name>
    <dbReference type="NCBI Taxonomy" id="2045"/>
    <lineage>
        <taxon>Bacteria</taxon>
        <taxon>Bacillati</taxon>
        <taxon>Actinomycetota</taxon>
        <taxon>Actinomycetes</taxon>
        <taxon>Propionibacteriales</taxon>
        <taxon>Nocardioidaceae</taxon>
        <taxon>Pimelobacter</taxon>
    </lineage>
</organism>
<evidence type="ECO:0000313" key="2">
    <source>
        <dbReference type="Proteomes" id="UP000030300"/>
    </source>
</evidence>
<name>A0A0C5XKI2_NOCSI</name>